<evidence type="ECO:0000256" key="1">
    <source>
        <dbReference type="PROSITE-ProRule" id="PRU01211"/>
    </source>
</evidence>
<dbReference type="GO" id="GO:0006508">
    <property type="term" value="P:proteolysis"/>
    <property type="evidence" value="ECO:0007669"/>
    <property type="project" value="UniProtKB-KW"/>
</dbReference>
<dbReference type="InterPro" id="IPR006026">
    <property type="entry name" value="Peptidase_Metallo"/>
</dbReference>
<evidence type="ECO:0000256" key="2">
    <source>
        <dbReference type="RuleBase" id="RU361183"/>
    </source>
</evidence>
<dbReference type="Gene3D" id="3.40.390.10">
    <property type="entry name" value="Collagenase (Catalytic Domain)"/>
    <property type="match status" value="1"/>
</dbReference>
<dbReference type="VEuPathDB" id="VectorBase:ASIS013693"/>
<dbReference type="InterPro" id="IPR001506">
    <property type="entry name" value="Peptidase_M12A"/>
</dbReference>
<keyword evidence="6" id="KW-1185">Reference proteome</keyword>
<dbReference type="Pfam" id="PF01400">
    <property type="entry name" value="Astacin"/>
    <property type="match status" value="1"/>
</dbReference>
<accession>A0A084WBC3</accession>
<dbReference type="VEuPathDB" id="VectorBase:ASIC015476"/>
<feature type="domain" description="Peptidase M12A" evidence="3">
    <location>
        <begin position="16"/>
        <end position="215"/>
    </location>
</feature>
<comment type="cofactor">
    <cofactor evidence="1 2">
        <name>Zn(2+)</name>
        <dbReference type="ChEBI" id="CHEBI:29105"/>
    </cofactor>
    <text evidence="1 2">Binds 1 zinc ion per subunit.</text>
</comment>
<feature type="binding site" evidence="1">
    <location>
        <position position="116"/>
    </location>
    <ligand>
        <name>Zn(2+)</name>
        <dbReference type="ChEBI" id="CHEBI:29105"/>
        <note>catalytic</note>
    </ligand>
</feature>
<evidence type="ECO:0000259" key="3">
    <source>
        <dbReference type="PROSITE" id="PS51864"/>
    </source>
</evidence>
<dbReference type="SMART" id="SM00235">
    <property type="entry name" value="ZnMc"/>
    <property type="match status" value="1"/>
</dbReference>
<proteinExistence type="predicted"/>
<sequence length="216" mass="24393">MVLSDEQQDAVNKGYTSIVDDSITYKWPNGVVPYALDNSVFSLTQRNSIESALQEIELVSCVRFVRRTTEKDYIFVTGSATSGCSSAVGRRGSKQTLQLQPNGCLSRGTIIHEFLHALGFVHMQSASDRDFFVTINRSAIPEKNQRDFDRRNSTQVDDYGIPYDYDSVMHYGPTSYSMNGEKTIIPKVPGVTIGQRVGLSYKDIKRLNYRYPNCYK</sequence>
<evidence type="ECO:0000313" key="6">
    <source>
        <dbReference type="Proteomes" id="UP000030765"/>
    </source>
</evidence>
<evidence type="ECO:0000313" key="4">
    <source>
        <dbReference type="EMBL" id="KFB47517.1"/>
    </source>
</evidence>
<protein>
    <recommendedName>
        <fullName evidence="2">Metalloendopeptidase</fullName>
        <ecNumber evidence="2">3.4.24.-</ecNumber>
    </recommendedName>
</protein>
<name>A0A084WBC3_ANOSI</name>
<dbReference type="GO" id="GO:0004222">
    <property type="term" value="F:metalloendopeptidase activity"/>
    <property type="evidence" value="ECO:0007669"/>
    <property type="project" value="UniProtKB-UniRule"/>
</dbReference>
<organism evidence="4">
    <name type="scientific">Anopheles sinensis</name>
    <name type="common">Mosquito</name>
    <dbReference type="NCBI Taxonomy" id="74873"/>
    <lineage>
        <taxon>Eukaryota</taxon>
        <taxon>Metazoa</taxon>
        <taxon>Ecdysozoa</taxon>
        <taxon>Arthropoda</taxon>
        <taxon>Hexapoda</taxon>
        <taxon>Insecta</taxon>
        <taxon>Pterygota</taxon>
        <taxon>Neoptera</taxon>
        <taxon>Endopterygota</taxon>
        <taxon>Diptera</taxon>
        <taxon>Nematocera</taxon>
        <taxon>Culicoidea</taxon>
        <taxon>Culicidae</taxon>
        <taxon>Anophelinae</taxon>
        <taxon>Anopheles</taxon>
    </lineage>
</organism>
<comment type="caution">
    <text evidence="1">Lacks conserved residue(s) required for the propagation of feature annotation.</text>
</comment>
<dbReference type="EC" id="3.4.24.-" evidence="2"/>
<dbReference type="PRINTS" id="PR00480">
    <property type="entry name" value="ASTACIN"/>
</dbReference>
<dbReference type="CDD" id="cd04280">
    <property type="entry name" value="ZnMc_astacin_like"/>
    <property type="match status" value="1"/>
</dbReference>
<keyword evidence="1 2" id="KW-0862">Zinc</keyword>
<reference evidence="4 6" key="1">
    <citation type="journal article" date="2014" name="BMC Genomics">
        <title>Genome sequence of Anopheles sinensis provides insight into genetics basis of mosquito competence for malaria parasites.</title>
        <authorList>
            <person name="Zhou D."/>
            <person name="Zhang D."/>
            <person name="Ding G."/>
            <person name="Shi L."/>
            <person name="Hou Q."/>
            <person name="Ye Y."/>
            <person name="Xu Y."/>
            <person name="Zhou H."/>
            <person name="Xiong C."/>
            <person name="Li S."/>
            <person name="Yu J."/>
            <person name="Hong S."/>
            <person name="Yu X."/>
            <person name="Zou P."/>
            <person name="Chen C."/>
            <person name="Chang X."/>
            <person name="Wang W."/>
            <person name="Lv Y."/>
            <person name="Sun Y."/>
            <person name="Ma L."/>
            <person name="Shen B."/>
            <person name="Zhu C."/>
        </authorList>
    </citation>
    <scope>NUCLEOTIDE SEQUENCE [LARGE SCALE GENOMIC DNA]</scope>
</reference>
<feature type="binding site" evidence="1">
    <location>
        <position position="112"/>
    </location>
    <ligand>
        <name>Zn(2+)</name>
        <dbReference type="ChEBI" id="CHEBI:29105"/>
        <note>catalytic</note>
    </ligand>
</feature>
<evidence type="ECO:0000313" key="5">
    <source>
        <dbReference type="EnsemblMetazoa" id="ASIC015476-PA"/>
    </source>
</evidence>
<keyword evidence="1 2" id="KW-0645">Protease</keyword>
<keyword evidence="1 2" id="KW-0482">Metalloprotease</keyword>
<dbReference type="EMBL" id="ATLV01022343">
    <property type="status" value="NOT_ANNOTATED_CDS"/>
    <property type="molecule type" value="Genomic_DNA"/>
</dbReference>
<dbReference type="InterPro" id="IPR024079">
    <property type="entry name" value="MetalloPept_cat_dom_sf"/>
</dbReference>
<dbReference type="PROSITE" id="PS51864">
    <property type="entry name" value="ASTACIN"/>
    <property type="match status" value="1"/>
</dbReference>
<keyword evidence="1 2" id="KW-0378">Hydrolase</keyword>
<dbReference type="PANTHER" id="PTHR10127">
    <property type="entry name" value="DISCOIDIN, CUB, EGF, LAMININ , AND ZINC METALLOPROTEASE DOMAIN CONTAINING"/>
    <property type="match status" value="1"/>
</dbReference>
<reference evidence="5" key="2">
    <citation type="submission" date="2020-05" db="UniProtKB">
        <authorList>
            <consortium name="EnsemblMetazoa"/>
        </authorList>
    </citation>
    <scope>IDENTIFICATION</scope>
</reference>
<dbReference type="EnsemblMetazoa" id="ASIC015476-RA">
    <property type="protein sequence ID" value="ASIC015476-PA"/>
    <property type="gene ID" value="ASIC015476"/>
</dbReference>
<feature type="binding site" evidence="1">
    <location>
        <position position="122"/>
    </location>
    <ligand>
        <name>Zn(2+)</name>
        <dbReference type="ChEBI" id="CHEBI:29105"/>
        <note>catalytic</note>
    </ligand>
</feature>
<dbReference type="EMBL" id="KE525331">
    <property type="protein sequence ID" value="KFB47517.1"/>
    <property type="molecule type" value="Genomic_DNA"/>
</dbReference>
<keyword evidence="1 2" id="KW-0479">Metal-binding</keyword>
<dbReference type="OMA" id="NFMKSWT"/>
<feature type="active site" evidence="1">
    <location>
        <position position="113"/>
    </location>
</feature>
<dbReference type="GO" id="GO:0008270">
    <property type="term" value="F:zinc ion binding"/>
    <property type="evidence" value="ECO:0007669"/>
    <property type="project" value="UniProtKB-UniRule"/>
</dbReference>
<dbReference type="Proteomes" id="UP000030765">
    <property type="component" value="Unassembled WGS sequence"/>
</dbReference>
<dbReference type="PANTHER" id="PTHR10127:SF814">
    <property type="entry name" value="MEPRIN A SUBUNIT BETA"/>
    <property type="match status" value="1"/>
</dbReference>
<dbReference type="SUPFAM" id="SSF55486">
    <property type="entry name" value="Metalloproteases ('zincins'), catalytic domain"/>
    <property type="match status" value="1"/>
</dbReference>
<dbReference type="OrthoDB" id="291007at2759"/>
<gene>
    <name evidence="4" type="ORF">ZHAS_00015476</name>
</gene>
<dbReference type="InterPro" id="IPR034035">
    <property type="entry name" value="Astacin-like_dom"/>
</dbReference>
<dbReference type="STRING" id="74873.A0A084WBC3"/>
<dbReference type="AlphaFoldDB" id="A0A084WBC3"/>